<dbReference type="CDD" id="cd01335">
    <property type="entry name" value="Radical_SAM"/>
    <property type="match status" value="1"/>
</dbReference>
<dbReference type="PANTHER" id="PTHR43273:SF8">
    <property type="entry name" value="RADICAL SAM DOMAIN PROTEIN"/>
    <property type="match status" value="1"/>
</dbReference>
<evidence type="ECO:0000313" key="8">
    <source>
        <dbReference type="EMBL" id="MDP9645456.1"/>
    </source>
</evidence>
<dbReference type="GO" id="GO:0046872">
    <property type="term" value="F:metal ion binding"/>
    <property type="evidence" value="ECO:0007669"/>
    <property type="project" value="UniProtKB-KW"/>
</dbReference>
<sequence length="379" mass="42116">MNISAIEVDTVLLKVASRCNIDCSYCYVYNMGDDSWRNMPALMSDTTVEAVCSALAKLRQDQKRCFAVVLHGGEPLMMGARRLDHLLQSLRRVLPRGVNPLSLQTNGTLITPTILDICAKYGTSLSVSLDGPRPINDRFRIGKRREGTHDDAVRGIRLLRDHPESDALFSGVLAVINPLSSPREVYQYLKGLGAPSIDFLYRDGNHTTLPFAKESFDSTEYAEWLVEVLDIYLADAAPPRIRFLDDLIKLCLGGSGVKEGSGQMDFGIAIIDSDGSVTKNDTLKSTYNGADRFRQTWSVHTHRLRDIFASQEFKEYFAIQRPTSQECRGCADLAICGGGMPLHRWREGSGLDNPSIYCADQRHLIGAIRLRLQRAGLSS</sequence>
<keyword evidence="4" id="KW-0479">Metal-binding</keyword>
<comment type="cofactor">
    <cofactor evidence="1">
        <name>[4Fe-4S] cluster</name>
        <dbReference type="ChEBI" id="CHEBI:49883"/>
    </cofactor>
</comment>
<protein>
    <recommendedName>
        <fullName evidence="7">Radical SAM core domain-containing protein</fullName>
    </recommendedName>
</protein>
<dbReference type="SFLD" id="SFLDG01067">
    <property type="entry name" value="SPASM/twitch_domain_containing"/>
    <property type="match status" value="1"/>
</dbReference>
<dbReference type="SFLD" id="SFLDG01072">
    <property type="entry name" value="dehydrogenase_like"/>
    <property type="match status" value="1"/>
</dbReference>
<reference evidence="8" key="1">
    <citation type="submission" date="2023-07" db="EMBL/GenBank/DDBJ databases">
        <title>Sorghum-associated microbial communities from plants grown in Nebraska, USA.</title>
        <authorList>
            <person name="Schachtman D."/>
        </authorList>
    </citation>
    <scope>NUCLEOTIDE SEQUENCE</scope>
    <source>
        <strain evidence="8">DS1061</strain>
    </source>
</reference>
<keyword evidence="6" id="KW-0411">Iron-sulfur</keyword>
<name>A0AB73I625_9BURK</name>
<gene>
    <name evidence="8" type="ORF">J2793_000878</name>
</gene>
<dbReference type="GO" id="GO:0051539">
    <property type="term" value="F:4 iron, 4 sulfur cluster binding"/>
    <property type="evidence" value="ECO:0007669"/>
    <property type="project" value="UniProtKB-KW"/>
</dbReference>
<evidence type="ECO:0000259" key="7">
    <source>
        <dbReference type="PROSITE" id="PS51918"/>
    </source>
</evidence>
<evidence type="ECO:0000313" key="9">
    <source>
        <dbReference type="Proteomes" id="UP001229486"/>
    </source>
</evidence>
<evidence type="ECO:0000256" key="6">
    <source>
        <dbReference type="ARBA" id="ARBA00023014"/>
    </source>
</evidence>
<evidence type="ECO:0000256" key="2">
    <source>
        <dbReference type="ARBA" id="ARBA00022485"/>
    </source>
</evidence>
<dbReference type="AlphaFoldDB" id="A0AB73I625"/>
<organism evidence="8 9">
    <name type="scientific">Paraburkholderia caledonica</name>
    <dbReference type="NCBI Taxonomy" id="134536"/>
    <lineage>
        <taxon>Bacteria</taxon>
        <taxon>Pseudomonadati</taxon>
        <taxon>Pseudomonadota</taxon>
        <taxon>Betaproteobacteria</taxon>
        <taxon>Burkholderiales</taxon>
        <taxon>Burkholderiaceae</taxon>
        <taxon>Paraburkholderia</taxon>
    </lineage>
</organism>
<evidence type="ECO:0000256" key="4">
    <source>
        <dbReference type="ARBA" id="ARBA00022723"/>
    </source>
</evidence>
<dbReference type="NCBIfam" id="NF041707">
    <property type="entry name" value="rSAM_YhhB"/>
    <property type="match status" value="1"/>
</dbReference>
<dbReference type="InterPro" id="IPR023867">
    <property type="entry name" value="Sulphatase_maturase_rSAM"/>
</dbReference>
<dbReference type="InterPro" id="IPR007197">
    <property type="entry name" value="rSAM"/>
</dbReference>
<dbReference type="InterPro" id="IPR013785">
    <property type="entry name" value="Aldolase_TIM"/>
</dbReference>
<keyword evidence="2" id="KW-0004">4Fe-4S</keyword>
<dbReference type="RefSeq" id="WP_392392741.1">
    <property type="nucleotide sequence ID" value="NZ_JAURTK010000001.1"/>
</dbReference>
<evidence type="ECO:0000256" key="3">
    <source>
        <dbReference type="ARBA" id="ARBA00022691"/>
    </source>
</evidence>
<dbReference type="InterPro" id="IPR000385">
    <property type="entry name" value="MoaA_NifB_PqqE_Fe-S-bd_CS"/>
</dbReference>
<keyword evidence="3" id="KW-0949">S-adenosyl-L-methionine</keyword>
<comment type="caution">
    <text evidence="8">The sequence shown here is derived from an EMBL/GenBank/DDBJ whole genome shotgun (WGS) entry which is preliminary data.</text>
</comment>
<dbReference type="EMBL" id="JAURTK010000001">
    <property type="protein sequence ID" value="MDP9645456.1"/>
    <property type="molecule type" value="Genomic_DNA"/>
</dbReference>
<dbReference type="PANTHER" id="PTHR43273">
    <property type="entry name" value="ANAEROBIC SULFATASE-MATURATING ENZYME HOMOLOG ASLB-RELATED"/>
    <property type="match status" value="1"/>
</dbReference>
<dbReference type="Proteomes" id="UP001229486">
    <property type="component" value="Unassembled WGS sequence"/>
</dbReference>
<evidence type="ECO:0000256" key="5">
    <source>
        <dbReference type="ARBA" id="ARBA00023004"/>
    </source>
</evidence>
<proteinExistence type="predicted"/>
<accession>A0AB73I625</accession>
<dbReference type="SUPFAM" id="SSF102114">
    <property type="entry name" value="Radical SAM enzymes"/>
    <property type="match status" value="1"/>
</dbReference>
<feature type="domain" description="Radical SAM core" evidence="7">
    <location>
        <begin position="5"/>
        <end position="235"/>
    </location>
</feature>
<evidence type="ECO:0000256" key="1">
    <source>
        <dbReference type="ARBA" id="ARBA00001966"/>
    </source>
</evidence>
<dbReference type="PROSITE" id="PS51918">
    <property type="entry name" value="RADICAL_SAM"/>
    <property type="match status" value="1"/>
</dbReference>
<keyword evidence="5" id="KW-0408">Iron</keyword>
<dbReference type="Gene3D" id="3.20.20.70">
    <property type="entry name" value="Aldolase class I"/>
    <property type="match status" value="1"/>
</dbReference>
<dbReference type="PROSITE" id="PS01305">
    <property type="entry name" value="MOAA_NIFB_PQQE"/>
    <property type="match status" value="1"/>
</dbReference>
<dbReference type="Pfam" id="PF04055">
    <property type="entry name" value="Radical_SAM"/>
    <property type="match status" value="1"/>
</dbReference>
<dbReference type="SFLD" id="SFLDG01386">
    <property type="entry name" value="main_SPASM_domain-containing"/>
    <property type="match status" value="1"/>
</dbReference>
<dbReference type="GO" id="GO:0016491">
    <property type="term" value="F:oxidoreductase activity"/>
    <property type="evidence" value="ECO:0007669"/>
    <property type="project" value="InterPro"/>
</dbReference>
<dbReference type="InterPro" id="IPR058240">
    <property type="entry name" value="rSAM_sf"/>
</dbReference>
<dbReference type="SFLD" id="SFLDS00029">
    <property type="entry name" value="Radical_SAM"/>
    <property type="match status" value="1"/>
</dbReference>